<evidence type="ECO:0000256" key="1">
    <source>
        <dbReference type="SAM" id="MobiDB-lite"/>
    </source>
</evidence>
<name>A0A484KAF7_9ASTE</name>
<feature type="compositionally biased region" description="Polar residues" evidence="1">
    <location>
        <begin position="60"/>
        <end position="81"/>
    </location>
</feature>
<protein>
    <submittedName>
        <fullName evidence="2">Uncharacterized protein</fullName>
    </submittedName>
</protein>
<feature type="region of interest" description="Disordered" evidence="1">
    <location>
        <begin position="40"/>
        <end position="81"/>
    </location>
</feature>
<evidence type="ECO:0000313" key="3">
    <source>
        <dbReference type="Proteomes" id="UP000595140"/>
    </source>
</evidence>
<gene>
    <name evidence="2" type="ORF">CCAM_LOCUS4727</name>
</gene>
<organism evidence="2 3">
    <name type="scientific">Cuscuta campestris</name>
    <dbReference type="NCBI Taxonomy" id="132261"/>
    <lineage>
        <taxon>Eukaryota</taxon>
        <taxon>Viridiplantae</taxon>
        <taxon>Streptophyta</taxon>
        <taxon>Embryophyta</taxon>
        <taxon>Tracheophyta</taxon>
        <taxon>Spermatophyta</taxon>
        <taxon>Magnoliopsida</taxon>
        <taxon>eudicotyledons</taxon>
        <taxon>Gunneridae</taxon>
        <taxon>Pentapetalae</taxon>
        <taxon>asterids</taxon>
        <taxon>lamiids</taxon>
        <taxon>Solanales</taxon>
        <taxon>Convolvulaceae</taxon>
        <taxon>Cuscuteae</taxon>
        <taxon>Cuscuta</taxon>
        <taxon>Cuscuta subgen. Grammica</taxon>
        <taxon>Cuscuta sect. Cleistogrammica</taxon>
    </lineage>
</organism>
<dbReference type="AlphaFoldDB" id="A0A484KAF7"/>
<reference evidence="2 3" key="1">
    <citation type="submission" date="2018-04" db="EMBL/GenBank/DDBJ databases">
        <authorList>
            <person name="Vogel A."/>
        </authorList>
    </citation>
    <scope>NUCLEOTIDE SEQUENCE [LARGE SCALE GENOMIC DNA]</scope>
</reference>
<dbReference type="EMBL" id="OOIL02000252">
    <property type="protein sequence ID" value="VFQ62951.1"/>
    <property type="molecule type" value="Genomic_DNA"/>
</dbReference>
<keyword evidence="3" id="KW-1185">Reference proteome</keyword>
<evidence type="ECO:0000313" key="2">
    <source>
        <dbReference type="EMBL" id="VFQ62951.1"/>
    </source>
</evidence>
<sequence length="81" mass="9017">MQLRYCITAQVNGNRKATVQVAPIITNNEAKSIPRLTRQSYQQAQSYPRHKQGTRLLAPSPTSTSTQHNCQGFKSVPTSCK</sequence>
<accession>A0A484KAF7</accession>
<dbReference type="Proteomes" id="UP000595140">
    <property type="component" value="Unassembled WGS sequence"/>
</dbReference>
<proteinExistence type="predicted"/>